<evidence type="ECO:0000313" key="3">
    <source>
        <dbReference type="EMBL" id="MCX2973202.1"/>
    </source>
</evidence>
<dbReference type="Pfam" id="PF02615">
    <property type="entry name" value="Ldh_2"/>
    <property type="match status" value="1"/>
</dbReference>
<name>A0ABT3SV35_9GAMM</name>
<comment type="similarity">
    <text evidence="1">Belongs to the LDH2/MDH2 oxidoreductase family.</text>
</comment>
<dbReference type="InterPro" id="IPR003767">
    <property type="entry name" value="Malate/L-lactate_DH-like"/>
</dbReference>
<dbReference type="PANTHER" id="PTHR11091:SF0">
    <property type="entry name" value="MALATE DEHYDROGENASE"/>
    <property type="match status" value="1"/>
</dbReference>
<evidence type="ECO:0000313" key="4">
    <source>
        <dbReference type="Proteomes" id="UP001143307"/>
    </source>
</evidence>
<dbReference type="Gene3D" id="1.10.1530.10">
    <property type="match status" value="1"/>
</dbReference>
<reference evidence="3" key="1">
    <citation type="submission" date="2019-02" db="EMBL/GenBank/DDBJ databases">
        <authorList>
            <person name="Li S.-H."/>
        </authorList>
    </citation>
    <scope>NUCLEOTIDE SEQUENCE</scope>
    <source>
        <strain evidence="3">IMCC8485</strain>
    </source>
</reference>
<sequence length="334" mass="34059">MTEQSMTLKEVELLADQALQACGASALQASSLAAGVAAAERDGISSHGLVYVPTYCEHLRCGKVIGQAQPVVETPRPGSVMVDAGSGFAHAAIRAGFEPLIAMARTNGCAALGINNSYNCGVLAFHTERLAAEGLLGLGFTNAPASIAPAGGSTPVIGTNPFSLAVPGPEGATFTVDQSASVVAKSEIMARARNGEAIPDHWAKDAQGNPTTDPNEALKGSMAPSGGYKGFGVGLLVEVMAAALAGASLGINASPFSGTAGGPPKTGQFFLALDPQLFSGGLFEGQIQSLCEAVQSQPEAQLPGQRRRRHREKADAEGIVVPSELVVKVEALRG</sequence>
<proteinExistence type="inferred from homology"/>
<dbReference type="PANTHER" id="PTHR11091">
    <property type="entry name" value="OXIDOREDUCTASE-RELATED"/>
    <property type="match status" value="1"/>
</dbReference>
<dbReference type="SUPFAM" id="SSF89733">
    <property type="entry name" value="L-sulfolactate dehydrogenase-like"/>
    <property type="match status" value="1"/>
</dbReference>
<protein>
    <submittedName>
        <fullName evidence="3">Ldh family oxidoreductase</fullName>
    </submittedName>
</protein>
<keyword evidence="2" id="KW-0560">Oxidoreductase</keyword>
<organism evidence="3 4">
    <name type="scientific">Candidatus Seongchinamella marina</name>
    <dbReference type="NCBI Taxonomy" id="2518990"/>
    <lineage>
        <taxon>Bacteria</taxon>
        <taxon>Pseudomonadati</taxon>
        <taxon>Pseudomonadota</taxon>
        <taxon>Gammaproteobacteria</taxon>
        <taxon>Cellvibrionales</taxon>
        <taxon>Halieaceae</taxon>
        <taxon>Seongchinamella</taxon>
    </lineage>
</organism>
<evidence type="ECO:0000256" key="1">
    <source>
        <dbReference type="ARBA" id="ARBA00006056"/>
    </source>
</evidence>
<evidence type="ECO:0000256" key="2">
    <source>
        <dbReference type="ARBA" id="ARBA00023002"/>
    </source>
</evidence>
<dbReference type="Gene3D" id="3.30.1370.60">
    <property type="entry name" value="Hypothetical oxidoreductase yiak, domain 2"/>
    <property type="match status" value="1"/>
</dbReference>
<dbReference type="InterPro" id="IPR043144">
    <property type="entry name" value="Mal/L-sulf/L-lact_DH-like_ah"/>
</dbReference>
<dbReference type="Proteomes" id="UP001143307">
    <property type="component" value="Unassembled WGS sequence"/>
</dbReference>
<dbReference type="RefSeq" id="WP_279252150.1">
    <property type="nucleotide sequence ID" value="NZ_SHNP01000002.1"/>
</dbReference>
<keyword evidence="4" id="KW-1185">Reference proteome</keyword>
<dbReference type="EMBL" id="SHNP01000002">
    <property type="protein sequence ID" value="MCX2973202.1"/>
    <property type="molecule type" value="Genomic_DNA"/>
</dbReference>
<dbReference type="InterPro" id="IPR043143">
    <property type="entry name" value="Mal/L-sulf/L-lact_DH-like_NADP"/>
</dbReference>
<gene>
    <name evidence="3" type="ORF">EYC87_06320</name>
</gene>
<comment type="caution">
    <text evidence="3">The sequence shown here is derived from an EMBL/GenBank/DDBJ whole genome shotgun (WGS) entry which is preliminary data.</text>
</comment>
<dbReference type="InterPro" id="IPR036111">
    <property type="entry name" value="Mal/L-sulfo/L-lacto_DH-like_sf"/>
</dbReference>
<accession>A0ABT3SV35</accession>